<dbReference type="Gene3D" id="3.50.50.60">
    <property type="entry name" value="FAD/NAD(P)-binding domain"/>
    <property type="match status" value="1"/>
</dbReference>
<reference evidence="5 6" key="1">
    <citation type="submission" date="2024-06" db="EMBL/GenBank/DDBJ databases">
        <title>The Natural Products Discovery Center: Release of the First 8490 Sequenced Strains for Exploring Actinobacteria Biosynthetic Diversity.</title>
        <authorList>
            <person name="Kalkreuter E."/>
            <person name="Kautsar S.A."/>
            <person name="Yang D."/>
            <person name="Bader C.D."/>
            <person name="Teijaro C.N."/>
            <person name="Fluegel L."/>
            <person name="Davis C.M."/>
            <person name="Simpson J.R."/>
            <person name="Lauterbach L."/>
            <person name="Steele A.D."/>
            <person name="Gui C."/>
            <person name="Meng S."/>
            <person name="Li G."/>
            <person name="Viehrig K."/>
            <person name="Ye F."/>
            <person name="Su P."/>
            <person name="Kiefer A.F."/>
            <person name="Nichols A."/>
            <person name="Cepeda A.J."/>
            <person name="Yan W."/>
            <person name="Fan B."/>
            <person name="Jiang Y."/>
            <person name="Adhikari A."/>
            <person name="Zheng C.-J."/>
            <person name="Schuster L."/>
            <person name="Cowan T.M."/>
            <person name="Smanski M.J."/>
            <person name="Chevrette M.G."/>
            <person name="De Carvalho L.P.S."/>
            <person name="Shen B."/>
        </authorList>
    </citation>
    <scope>NUCLEOTIDE SEQUENCE [LARGE SCALE GENOMIC DNA]</scope>
    <source>
        <strain evidence="5 6">NPDC048117</strain>
    </source>
</reference>
<organism evidence="5 6">
    <name type="scientific">Streptomyces chilikensis</name>
    <dbReference type="NCBI Taxonomy" id="1194079"/>
    <lineage>
        <taxon>Bacteria</taxon>
        <taxon>Bacillati</taxon>
        <taxon>Actinomycetota</taxon>
        <taxon>Actinomycetes</taxon>
        <taxon>Kitasatosporales</taxon>
        <taxon>Streptomycetaceae</taxon>
        <taxon>Streptomyces</taxon>
    </lineage>
</organism>
<evidence type="ECO:0000313" key="6">
    <source>
        <dbReference type="Proteomes" id="UP001551584"/>
    </source>
</evidence>
<keyword evidence="3" id="KW-0274">FAD</keyword>
<keyword evidence="2" id="KW-0285">Flavoprotein</keyword>
<evidence type="ECO:0000256" key="3">
    <source>
        <dbReference type="ARBA" id="ARBA00022827"/>
    </source>
</evidence>
<protein>
    <submittedName>
        <fullName evidence="5">FAD-dependent monooxygenase</fullName>
    </submittedName>
</protein>
<dbReference type="NCBIfam" id="NF006002">
    <property type="entry name" value="PRK08132.1"/>
    <property type="match status" value="1"/>
</dbReference>
<dbReference type="InterPro" id="IPR050641">
    <property type="entry name" value="RIFMO-like"/>
</dbReference>
<name>A0ABV3EVP7_9ACTN</name>
<sequence length="550" mass="60709">MTSNLIPVGIVGAGPVGMALAARLASFGIPSVLFERDPELRKQGSKACLIQGDVLEVLDKFGCAETIGAEGVTWTTARTYVRGKEIRAAEYPRRIGYGPFVNISQFRIEQLLLEKIQESPLTEVHWAHEITAVSQDDDAVTVTADTPDGPRSYTCRYVVACDGVRSPMRKMTGVAWTGYSHKDRFLITDLKVKLPLPKERHFHYDPPFNPGRQLVMHPQPNDIWRIDWQLAPETDIEAERADGRFDRRVRAVIGDVDYEIDWVSTYRFHQRVVEKFRLGRIFFAGDSAHSLPPYGSRGMNSGIQDADNLAWKLALVMEGKAEDSLLDTYHDERYAAAKENLAVTEATIKFMVPPTLARRWARKVLLTLSHPFQRVRDRVNSGKMAEPHTYTASPVVESADRHPLLGSFAPDARVAAPGVRRVRELYGQGFTGLYFAPDRAAAREFAERALADTRGLDARLVVVLREGERAVPTAGDASDMPAGVTVLRDRDSVLSHAYRAAEGSCLIVRPDGHIAALLPDASRPEGFGASLSRCAQAVTPSVAARVVAAA</sequence>
<keyword evidence="6" id="KW-1185">Reference proteome</keyword>
<comment type="cofactor">
    <cofactor evidence="1">
        <name>FAD</name>
        <dbReference type="ChEBI" id="CHEBI:57692"/>
    </cofactor>
</comment>
<comment type="caution">
    <text evidence="5">The sequence shown here is derived from an EMBL/GenBank/DDBJ whole genome shotgun (WGS) entry which is preliminary data.</text>
</comment>
<keyword evidence="5" id="KW-0503">Monooxygenase</keyword>
<proteinExistence type="predicted"/>
<evidence type="ECO:0000256" key="2">
    <source>
        <dbReference type="ARBA" id="ARBA00022630"/>
    </source>
</evidence>
<feature type="domain" description="FAD-binding" evidence="4">
    <location>
        <begin position="7"/>
        <end position="341"/>
    </location>
</feature>
<dbReference type="Pfam" id="PF01494">
    <property type="entry name" value="FAD_binding_3"/>
    <property type="match status" value="1"/>
</dbReference>
<keyword evidence="5" id="KW-0560">Oxidoreductase</keyword>
<dbReference type="PANTHER" id="PTHR43004:SF19">
    <property type="entry name" value="BINDING MONOOXYGENASE, PUTATIVE (JCVI)-RELATED"/>
    <property type="match status" value="1"/>
</dbReference>
<gene>
    <name evidence="5" type="ORF">AB0D95_24020</name>
</gene>
<dbReference type="SUPFAM" id="SSF51905">
    <property type="entry name" value="FAD/NAD(P)-binding domain"/>
    <property type="match status" value="1"/>
</dbReference>
<dbReference type="InterPro" id="IPR036188">
    <property type="entry name" value="FAD/NAD-bd_sf"/>
</dbReference>
<evidence type="ECO:0000259" key="4">
    <source>
        <dbReference type="Pfam" id="PF01494"/>
    </source>
</evidence>
<dbReference type="GO" id="GO:0004497">
    <property type="term" value="F:monooxygenase activity"/>
    <property type="evidence" value="ECO:0007669"/>
    <property type="project" value="UniProtKB-KW"/>
</dbReference>
<dbReference type="EMBL" id="JBEZNA010000070">
    <property type="protein sequence ID" value="MEU9580287.1"/>
    <property type="molecule type" value="Genomic_DNA"/>
</dbReference>
<dbReference type="Proteomes" id="UP001551584">
    <property type="component" value="Unassembled WGS sequence"/>
</dbReference>
<dbReference type="InterPro" id="IPR002938">
    <property type="entry name" value="FAD-bd"/>
</dbReference>
<dbReference type="PANTHER" id="PTHR43004">
    <property type="entry name" value="TRK SYSTEM POTASSIUM UPTAKE PROTEIN"/>
    <property type="match status" value="1"/>
</dbReference>
<dbReference type="Gene3D" id="3.40.30.120">
    <property type="match status" value="1"/>
</dbReference>
<accession>A0ABV3EVP7</accession>
<dbReference type="Gene3D" id="3.30.70.2450">
    <property type="match status" value="1"/>
</dbReference>
<evidence type="ECO:0000256" key="1">
    <source>
        <dbReference type="ARBA" id="ARBA00001974"/>
    </source>
</evidence>
<dbReference type="PRINTS" id="PR00420">
    <property type="entry name" value="RNGMNOXGNASE"/>
</dbReference>
<evidence type="ECO:0000313" key="5">
    <source>
        <dbReference type="EMBL" id="MEU9580287.1"/>
    </source>
</evidence>
<dbReference type="RefSeq" id="WP_166022346.1">
    <property type="nucleotide sequence ID" value="NZ_JBEZNA010000070.1"/>
</dbReference>